<dbReference type="Gene3D" id="3.40.50.360">
    <property type="match status" value="1"/>
</dbReference>
<gene>
    <name evidence="2" type="ORF">CBY09_12570</name>
</gene>
<dbReference type="Pfam" id="PF03358">
    <property type="entry name" value="FMN_red"/>
    <property type="match status" value="1"/>
</dbReference>
<accession>A0A235EMW4</accession>
<dbReference type="EMBL" id="NOIG01000008">
    <property type="protein sequence ID" value="OYD49785.1"/>
    <property type="molecule type" value="Genomic_DNA"/>
</dbReference>
<protein>
    <submittedName>
        <fullName evidence="2">NADPH-dependent FMN reductase</fullName>
    </submittedName>
</protein>
<proteinExistence type="predicted"/>
<dbReference type="AlphaFoldDB" id="A0A235EMW4"/>
<sequence length="205" mass="21843">MPNTTTPSSLLVFAGSTRQQSFNRKLAHATAAIARDAGASVTLLELSDFDIPLYNADLEAQGTPADVIRLKEILWQHPAWVICSPEYNGSYTALLKNTIDWASSPVKGNPDWQDGGKSFRGKVVGMLSASPGALGGLRSQSHLAPLLINAECWLAPKAFALGSAGSAFDDSGALIQQTHRDRVRAVVDQVLWASTRLNAEAATGQ</sequence>
<dbReference type="SUPFAM" id="SSF52218">
    <property type="entry name" value="Flavoproteins"/>
    <property type="match status" value="1"/>
</dbReference>
<dbReference type="OrthoDB" id="9812295at2"/>
<dbReference type="GO" id="GO:0010181">
    <property type="term" value="F:FMN binding"/>
    <property type="evidence" value="ECO:0007669"/>
    <property type="project" value="TreeGrafter"/>
</dbReference>
<dbReference type="InterPro" id="IPR029039">
    <property type="entry name" value="Flavoprotein-like_sf"/>
</dbReference>
<name>A0A235EMW4_9BURK</name>
<reference evidence="2 3" key="1">
    <citation type="submission" date="2017-07" db="EMBL/GenBank/DDBJ databases">
        <title>Acidovorax KNDSW TSA 6 genome sequence and assembly.</title>
        <authorList>
            <person name="Mayilraj S."/>
        </authorList>
    </citation>
    <scope>NUCLEOTIDE SEQUENCE [LARGE SCALE GENOMIC DNA]</scope>
    <source>
        <strain evidence="2 3">KNDSW-TSA6</strain>
    </source>
</reference>
<dbReference type="PANTHER" id="PTHR30543">
    <property type="entry name" value="CHROMATE REDUCTASE"/>
    <property type="match status" value="1"/>
</dbReference>
<comment type="caution">
    <text evidence="2">The sequence shown here is derived from an EMBL/GenBank/DDBJ whole genome shotgun (WGS) entry which is preliminary data.</text>
</comment>
<dbReference type="InterPro" id="IPR005025">
    <property type="entry name" value="FMN_Rdtase-like_dom"/>
</dbReference>
<dbReference type="RefSeq" id="WP_094289946.1">
    <property type="nucleotide sequence ID" value="NZ_NOIG01000008.1"/>
</dbReference>
<evidence type="ECO:0000313" key="2">
    <source>
        <dbReference type="EMBL" id="OYD49785.1"/>
    </source>
</evidence>
<dbReference type="InterPro" id="IPR050712">
    <property type="entry name" value="NAD(P)H-dep_reductase"/>
</dbReference>
<organism evidence="2 3">
    <name type="scientific">Acidovorax kalamii</name>
    <dbReference type="NCBI Taxonomy" id="2004485"/>
    <lineage>
        <taxon>Bacteria</taxon>
        <taxon>Pseudomonadati</taxon>
        <taxon>Pseudomonadota</taxon>
        <taxon>Betaproteobacteria</taxon>
        <taxon>Burkholderiales</taxon>
        <taxon>Comamonadaceae</taxon>
        <taxon>Acidovorax</taxon>
    </lineage>
</organism>
<evidence type="ECO:0000313" key="3">
    <source>
        <dbReference type="Proteomes" id="UP000215441"/>
    </source>
</evidence>
<dbReference type="GO" id="GO:0016491">
    <property type="term" value="F:oxidoreductase activity"/>
    <property type="evidence" value="ECO:0007669"/>
    <property type="project" value="InterPro"/>
</dbReference>
<dbReference type="PANTHER" id="PTHR30543:SF21">
    <property type="entry name" value="NAD(P)H-DEPENDENT FMN REDUCTASE LOT6"/>
    <property type="match status" value="1"/>
</dbReference>
<dbReference type="GO" id="GO:0005829">
    <property type="term" value="C:cytosol"/>
    <property type="evidence" value="ECO:0007669"/>
    <property type="project" value="TreeGrafter"/>
</dbReference>
<dbReference type="Proteomes" id="UP000215441">
    <property type="component" value="Unassembled WGS sequence"/>
</dbReference>
<evidence type="ECO:0000259" key="1">
    <source>
        <dbReference type="Pfam" id="PF03358"/>
    </source>
</evidence>
<keyword evidence="3" id="KW-1185">Reference proteome</keyword>
<feature type="domain" description="NADPH-dependent FMN reductase-like" evidence="1">
    <location>
        <begin position="10"/>
        <end position="164"/>
    </location>
</feature>